<keyword evidence="3" id="KW-1185">Reference proteome</keyword>
<sequence length="80" mass="9178">MKAGYQQKDIAKELKVSPSTISRELKRNTRLNGVYCPDQAASSYQLRRKNSKRPKKFTHEVKTIKEKLLLSGVLNSSKKQ</sequence>
<dbReference type="Proteomes" id="UP001595758">
    <property type="component" value="Unassembled WGS sequence"/>
</dbReference>
<gene>
    <name evidence="2" type="ORF">ACFORL_06980</name>
</gene>
<evidence type="ECO:0000313" key="3">
    <source>
        <dbReference type="Proteomes" id="UP001595758"/>
    </source>
</evidence>
<evidence type="ECO:0000259" key="1">
    <source>
        <dbReference type="Pfam" id="PF13936"/>
    </source>
</evidence>
<dbReference type="Gene3D" id="1.10.10.60">
    <property type="entry name" value="Homeodomain-like"/>
    <property type="match status" value="1"/>
</dbReference>
<protein>
    <submittedName>
        <fullName evidence="2">Helix-turn-helix domain-containing protein</fullName>
    </submittedName>
</protein>
<dbReference type="EMBL" id="JBHSAB010000014">
    <property type="protein sequence ID" value="MFC3908819.1"/>
    <property type="molecule type" value="Genomic_DNA"/>
</dbReference>
<reference evidence="3" key="1">
    <citation type="journal article" date="2019" name="Int. J. Syst. Evol. Microbiol.">
        <title>The Global Catalogue of Microorganisms (GCM) 10K type strain sequencing project: providing services to taxonomists for standard genome sequencing and annotation.</title>
        <authorList>
            <consortium name="The Broad Institute Genomics Platform"/>
            <consortium name="The Broad Institute Genome Sequencing Center for Infectious Disease"/>
            <person name="Wu L."/>
            <person name="Ma J."/>
        </authorList>
    </citation>
    <scope>NUCLEOTIDE SEQUENCE [LARGE SCALE GENOMIC DNA]</scope>
    <source>
        <strain evidence="3">CCUG 59858</strain>
    </source>
</reference>
<evidence type="ECO:0000313" key="2">
    <source>
        <dbReference type="EMBL" id="MFC3908819.1"/>
    </source>
</evidence>
<dbReference type="Pfam" id="PF13936">
    <property type="entry name" value="HTH_38"/>
    <property type="match status" value="1"/>
</dbReference>
<proteinExistence type="predicted"/>
<name>A0ABV8CF79_9GAMM</name>
<organism evidence="2 3">
    <name type="scientific">Legionella dresdenensis</name>
    <dbReference type="NCBI Taxonomy" id="450200"/>
    <lineage>
        <taxon>Bacteria</taxon>
        <taxon>Pseudomonadati</taxon>
        <taxon>Pseudomonadota</taxon>
        <taxon>Gammaproteobacteria</taxon>
        <taxon>Legionellales</taxon>
        <taxon>Legionellaceae</taxon>
        <taxon>Legionella</taxon>
    </lineage>
</organism>
<dbReference type="InterPro" id="IPR025246">
    <property type="entry name" value="IS30-like_HTH"/>
</dbReference>
<accession>A0ABV8CF79</accession>
<comment type="caution">
    <text evidence="2">The sequence shown here is derived from an EMBL/GenBank/DDBJ whole genome shotgun (WGS) entry which is preliminary data.</text>
</comment>
<feature type="domain" description="Transposase IS30-like HTH" evidence="1">
    <location>
        <begin position="3"/>
        <end position="28"/>
    </location>
</feature>
<dbReference type="RefSeq" id="WP_382342453.1">
    <property type="nucleotide sequence ID" value="NZ_JBHSAB010000014.1"/>
</dbReference>